<accession>A0A420J486</accession>
<dbReference type="AlphaFoldDB" id="A0A420J486"/>
<comment type="caution">
    <text evidence="1">The sequence shown here is derived from an EMBL/GenBank/DDBJ whole genome shotgun (WGS) entry which is preliminary data.</text>
</comment>
<gene>
    <name evidence="1" type="ORF">GcM3_034026</name>
</gene>
<organism evidence="1 2">
    <name type="scientific">Golovinomyces cichoracearum</name>
    <dbReference type="NCBI Taxonomy" id="62708"/>
    <lineage>
        <taxon>Eukaryota</taxon>
        <taxon>Fungi</taxon>
        <taxon>Dikarya</taxon>
        <taxon>Ascomycota</taxon>
        <taxon>Pezizomycotina</taxon>
        <taxon>Leotiomycetes</taxon>
        <taxon>Erysiphales</taxon>
        <taxon>Erysiphaceae</taxon>
        <taxon>Golovinomyces</taxon>
    </lineage>
</organism>
<protein>
    <submittedName>
        <fullName evidence="1">Uncharacterized protein</fullName>
    </submittedName>
</protein>
<evidence type="ECO:0000313" key="1">
    <source>
        <dbReference type="EMBL" id="RKF81592.1"/>
    </source>
</evidence>
<sequence>MSESAFSVYYLQTTDSLSHYTSIKHIALRTV</sequence>
<reference evidence="1 2" key="1">
    <citation type="journal article" date="2018" name="BMC Genomics">
        <title>Comparative genome analyses reveal sequence features reflecting distinct modes of host-adaptation between dicot and monocot powdery mildew.</title>
        <authorList>
            <person name="Wu Y."/>
            <person name="Ma X."/>
            <person name="Pan Z."/>
            <person name="Kale S.D."/>
            <person name="Song Y."/>
            <person name="King H."/>
            <person name="Zhang Q."/>
            <person name="Presley C."/>
            <person name="Deng X."/>
            <person name="Wei C.I."/>
            <person name="Xiao S."/>
        </authorList>
    </citation>
    <scope>NUCLEOTIDE SEQUENCE [LARGE SCALE GENOMIC DNA]</scope>
    <source>
        <strain evidence="1">UMSG3</strain>
    </source>
</reference>
<dbReference type="Proteomes" id="UP000283383">
    <property type="component" value="Unassembled WGS sequence"/>
</dbReference>
<proteinExistence type="predicted"/>
<evidence type="ECO:0000313" key="2">
    <source>
        <dbReference type="Proteomes" id="UP000283383"/>
    </source>
</evidence>
<dbReference type="EMBL" id="MCBQ01003405">
    <property type="protein sequence ID" value="RKF81592.1"/>
    <property type="molecule type" value="Genomic_DNA"/>
</dbReference>
<keyword evidence="2" id="KW-1185">Reference proteome</keyword>
<feature type="non-terminal residue" evidence="1">
    <location>
        <position position="31"/>
    </location>
</feature>
<name>A0A420J486_9PEZI</name>